<dbReference type="SUPFAM" id="SSF56935">
    <property type="entry name" value="Porins"/>
    <property type="match status" value="1"/>
</dbReference>
<evidence type="ECO:0000256" key="4">
    <source>
        <dbReference type="ARBA" id="ARBA00022496"/>
    </source>
</evidence>
<evidence type="ECO:0000256" key="8">
    <source>
        <dbReference type="ARBA" id="ARBA00023077"/>
    </source>
</evidence>
<comment type="caution">
    <text evidence="12">The sequence shown here is derived from an EMBL/GenBank/DDBJ whole genome shotgun (WGS) entry which is preliminary data.</text>
</comment>
<evidence type="ECO:0000256" key="7">
    <source>
        <dbReference type="ARBA" id="ARBA00023065"/>
    </source>
</evidence>
<organism evidence="12 13">
    <name type="scientific">Brevundimonas nasdae</name>
    <dbReference type="NCBI Taxonomy" id="172043"/>
    <lineage>
        <taxon>Bacteria</taxon>
        <taxon>Pseudomonadati</taxon>
        <taxon>Pseudomonadota</taxon>
        <taxon>Alphaproteobacteria</taxon>
        <taxon>Caulobacterales</taxon>
        <taxon>Caulobacteraceae</taxon>
        <taxon>Brevundimonas</taxon>
    </lineage>
</organism>
<evidence type="ECO:0000256" key="1">
    <source>
        <dbReference type="ARBA" id="ARBA00004571"/>
    </source>
</evidence>
<gene>
    <name evidence="12" type="ORF">RM53_05950</name>
</gene>
<keyword evidence="9" id="KW-0472">Membrane</keyword>
<keyword evidence="7" id="KW-0406">Ion transport</keyword>
<keyword evidence="6" id="KW-0408">Iron</keyword>
<reference evidence="12 13" key="1">
    <citation type="submission" date="2014-12" db="EMBL/GenBank/DDBJ databases">
        <title>Genome sequencing of Brevundimonas nasdae TPW30.</title>
        <authorList>
            <person name="Tan P.W."/>
            <person name="Chan K.-G."/>
        </authorList>
    </citation>
    <scope>NUCLEOTIDE SEQUENCE [LARGE SCALE GENOMIC DNA]</scope>
    <source>
        <strain evidence="12 13">TPW30</strain>
    </source>
</reference>
<dbReference type="AlphaFoldDB" id="A0A0B4DYF9"/>
<feature type="domain" description="TonB-dependent receptor-like beta-barrel" evidence="11">
    <location>
        <begin position="9"/>
        <end position="106"/>
    </location>
</feature>
<dbReference type="GO" id="GO:0009279">
    <property type="term" value="C:cell outer membrane"/>
    <property type="evidence" value="ECO:0007669"/>
    <property type="project" value="UniProtKB-SubCell"/>
</dbReference>
<evidence type="ECO:0000256" key="6">
    <source>
        <dbReference type="ARBA" id="ARBA00023004"/>
    </source>
</evidence>
<dbReference type="PANTHER" id="PTHR32552:SF81">
    <property type="entry name" value="TONB-DEPENDENT OUTER MEMBRANE RECEPTOR"/>
    <property type="match status" value="1"/>
</dbReference>
<evidence type="ECO:0000256" key="9">
    <source>
        <dbReference type="ARBA" id="ARBA00023136"/>
    </source>
</evidence>
<evidence type="ECO:0000256" key="2">
    <source>
        <dbReference type="ARBA" id="ARBA00022448"/>
    </source>
</evidence>
<comment type="subcellular location">
    <subcellularLocation>
        <location evidence="1">Cell outer membrane</location>
        <topology evidence="1">Multi-pass membrane protein</topology>
    </subcellularLocation>
</comment>
<dbReference type="InterPro" id="IPR036942">
    <property type="entry name" value="Beta-barrel_TonB_sf"/>
</dbReference>
<evidence type="ECO:0000313" key="12">
    <source>
        <dbReference type="EMBL" id="KIC59288.1"/>
    </source>
</evidence>
<keyword evidence="5" id="KW-0812">Transmembrane</keyword>
<dbReference type="GO" id="GO:0006826">
    <property type="term" value="P:iron ion transport"/>
    <property type="evidence" value="ECO:0007669"/>
    <property type="project" value="UniProtKB-KW"/>
</dbReference>
<name>A0A0B4DYF9_9CAUL</name>
<protein>
    <submittedName>
        <fullName evidence="12">TonB-dependent receptor</fullName>
    </submittedName>
</protein>
<evidence type="ECO:0000259" key="11">
    <source>
        <dbReference type="Pfam" id="PF00593"/>
    </source>
</evidence>
<dbReference type="Gene3D" id="2.40.170.20">
    <property type="entry name" value="TonB-dependent receptor, beta-barrel domain"/>
    <property type="match status" value="1"/>
</dbReference>
<dbReference type="Pfam" id="PF00593">
    <property type="entry name" value="TonB_dep_Rec_b-barrel"/>
    <property type="match status" value="1"/>
</dbReference>
<dbReference type="STRING" id="172043.RM53_05950"/>
<keyword evidence="12" id="KW-0675">Receptor</keyword>
<dbReference type="EMBL" id="JWSY01000008">
    <property type="protein sequence ID" value="KIC59288.1"/>
    <property type="molecule type" value="Genomic_DNA"/>
</dbReference>
<keyword evidence="2" id="KW-0813">Transport</keyword>
<keyword evidence="4" id="KW-0410">Iron transport</keyword>
<evidence type="ECO:0000256" key="10">
    <source>
        <dbReference type="ARBA" id="ARBA00023237"/>
    </source>
</evidence>
<evidence type="ECO:0000256" key="3">
    <source>
        <dbReference type="ARBA" id="ARBA00022452"/>
    </source>
</evidence>
<keyword evidence="10" id="KW-0998">Cell outer membrane</keyword>
<dbReference type="InterPro" id="IPR000531">
    <property type="entry name" value="Beta-barrel_TonB"/>
</dbReference>
<sequence length="139" mass="15136">MVWEPTPAFSLLANYAYTDAEVTEDNVLPVGDVLPRIPKNSGRIAARYRVLDGAAKGLAFGAGVTTFGARQDTLPNSIWVPGYTSVDAQASYDVGRFTLELSAVNLTDDDAFDTYQYFGFPVVMPTQPRSGFVTVKARF</sequence>
<dbReference type="InterPro" id="IPR039426">
    <property type="entry name" value="TonB-dep_rcpt-like"/>
</dbReference>
<dbReference type="PANTHER" id="PTHR32552">
    <property type="entry name" value="FERRICHROME IRON RECEPTOR-RELATED"/>
    <property type="match status" value="1"/>
</dbReference>
<accession>A0A0B4DYF9</accession>
<keyword evidence="3" id="KW-1134">Transmembrane beta strand</keyword>
<evidence type="ECO:0000256" key="5">
    <source>
        <dbReference type="ARBA" id="ARBA00022692"/>
    </source>
</evidence>
<proteinExistence type="predicted"/>
<dbReference type="Proteomes" id="UP000031166">
    <property type="component" value="Unassembled WGS sequence"/>
</dbReference>
<evidence type="ECO:0000313" key="13">
    <source>
        <dbReference type="Proteomes" id="UP000031166"/>
    </source>
</evidence>
<keyword evidence="8" id="KW-0798">TonB box</keyword>